<feature type="domain" description="DUF8211" evidence="1">
    <location>
        <begin position="135"/>
        <end position="241"/>
    </location>
</feature>
<protein>
    <recommendedName>
        <fullName evidence="1">DUF8211 domain-containing protein</fullName>
    </recommendedName>
</protein>
<sequence>MDKFFPFFPRADATDFENINLGYENKNDFSNLSLIKPIQTQAPTVLNISKKHKILSSPIVLPTRNSLSRPTSAITNSLSPGKNNPLKISFSKFHVTLPRRSGYNKIYEIRRSKSFFFELDDHPQNTNDIHLKIHTNDYHMKTKPISYNNTSTIPNAKYQISLYGNKHMYRKRLSNFQLQQSKHPVVKKKQVARFLRACRRVFKIKEHNPPDLYRHRSQYVNKPVKHLTYNHGLVSDVYNFRTPHYYKTSNHVTLRADGRQTTISQARLSPAYLSTAGYPWVQPYQPYPNMFIPYKYRDIIPKDPLYTDTGDYIVPGSCTWFTYMSELYRNISTDKLHQRQCQIQALNEAHIRRQEVLLQQQLNDAKFHAPVFIRYLAESEL</sequence>
<reference evidence="2 3" key="2">
    <citation type="submission" date="2017-10" db="EMBL/GenBank/DDBJ databases">
        <title>Extensive intraspecific genome diversity in a model arbuscular mycorrhizal fungus.</title>
        <authorList>
            <person name="Chen E.C.H."/>
            <person name="Morin E."/>
            <person name="Baudet D."/>
            <person name="Noel J."/>
            <person name="Ndikumana S."/>
            <person name="Charron P."/>
            <person name="St-Onge C."/>
            <person name="Giorgi J."/>
            <person name="Grigoriev I.V."/>
            <person name="Roux C."/>
            <person name="Martin F.M."/>
            <person name="Corradi N."/>
        </authorList>
    </citation>
    <scope>NUCLEOTIDE SEQUENCE [LARGE SCALE GENOMIC DNA]</scope>
    <source>
        <strain evidence="2 3">C2</strain>
    </source>
</reference>
<evidence type="ECO:0000313" key="3">
    <source>
        <dbReference type="Proteomes" id="UP000233469"/>
    </source>
</evidence>
<gene>
    <name evidence="2" type="ORF">RhiirC2_705367</name>
</gene>
<dbReference type="VEuPathDB" id="FungiDB:FUN_015826"/>
<comment type="caution">
    <text evidence="2">The sequence shown here is derived from an EMBL/GenBank/DDBJ whole genome shotgun (WGS) entry which is preliminary data.</text>
</comment>
<dbReference type="VEuPathDB" id="FungiDB:RhiirA1_470588"/>
<evidence type="ECO:0000259" key="1">
    <source>
        <dbReference type="Pfam" id="PF26638"/>
    </source>
</evidence>
<organism evidence="2 3">
    <name type="scientific">Rhizophagus irregularis</name>
    <dbReference type="NCBI Taxonomy" id="588596"/>
    <lineage>
        <taxon>Eukaryota</taxon>
        <taxon>Fungi</taxon>
        <taxon>Fungi incertae sedis</taxon>
        <taxon>Mucoromycota</taxon>
        <taxon>Glomeromycotina</taxon>
        <taxon>Glomeromycetes</taxon>
        <taxon>Glomerales</taxon>
        <taxon>Glomeraceae</taxon>
        <taxon>Rhizophagus</taxon>
    </lineage>
</organism>
<accession>A0A2N1NYU5</accession>
<evidence type="ECO:0000313" key="2">
    <source>
        <dbReference type="EMBL" id="PKK79001.1"/>
    </source>
</evidence>
<dbReference type="Pfam" id="PF26638">
    <property type="entry name" value="DUF8211"/>
    <property type="match status" value="1"/>
</dbReference>
<name>A0A2N1NYU5_9GLOM</name>
<dbReference type="InterPro" id="IPR058524">
    <property type="entry name" value="DUF8211"/>
</dbReference>
<dbReference type="AlphaFoldDB" id="A0A2N1NYU5"/>
<dbReference type="Proteomes" id="UP000233469">
    <property type="component" value="Unassembled WGS sequence"/>
</dbReference>
<reference evidence="2 3" key="1">
    <citation type="submission" date="2016-04" db="EMBL/GenBank/DDBJ databases">
        <title>Genome analyses suggest a sexual origin of heterokaryosis in a supposedly ancient asexual fungus.</title>
        <authorList>
            <person name="Ropars J."/>
            <person name="Sedzielewska K."/>
            <person name="Noel J."/>
            <person name="Charron P."/>
            <person name="Farinelli L."/>
            <person name="Marton T."/>
            <person name="Kruger M."/>
            <person name="Pelin A."/>
            <person name="Brachmann A."/>
            <person name="Corradi N."/>
        </authorList>
    </citation>
    <scope>NUCLEOTIDE SEQUENCE [LARGE SCALE GENOMIC DNA]</scope>
    <source>
        <strain evidence="2 3">C2</strain>
    </source>
</reference>
<dbReference type="EMBL" id="LLXL01000060">
    <property type="protein sequence ID" value="PKK79001.1"/>
    <property type="molecule type" value="Genomic_DNA"/>
</dbReference>
<dbReference type="VEuPathDB" id="FungiDB:RhiirFUN_002840"/>
<proteinExistence type="predicted"/>